<accession>H8GHN4</accession>
<dbReference type="AlphaFoldDB" id="H8GHN4"/>
<dbReference type="Proteomes" id="UP000005090">
    <property type="component" value="Chromosome"/>
</dbReference>
<evidence type="ECO:0000313" key="1">
    <source>
        <dbReference type="EMBL" id="EIC31352.1"/>
    </source>
</evidence>
<dbReference type="STRING" id="686340.Metal_3707"/>
<sequence>MTLMDRLEKNLKIYSVGLEFWEPHAGDTFLLIDHRRFLQNHLDDLSAEQTRRLRVADGRVLDFASRDYAEVTGDVEVLGTLVELLTPQDKE</sequence>
<dbReference type="RefSeq" id="WP_005374655.1">
    <property type="nucleotide sequence ID" value="NZ_CM001475.1"/>
</dbReference>
<dbReference type="HOGENOM" id="CLU_2494288_0_0_6"/>
<evidence type="ECO:0000313" key="2">
    <source>
        <dbReference type="Proteomes" id="UP000005090"/>
    </source>
</evidence>
<gene>
    <name evidence="1" type="ORF">Metal_3707</name>
</gene>
<protein>
    <submittedName>
        <fullName evidence="1">Uncharacterized protein</fullName>
    </submittedName>
</protein>
<keyword evidence="2" id="KW-1185">Reference proteome</keyword>
<proteinExistence type="predicted"/>
<name>H8GHN4_METAL</name>
<organism evidence="1 2">
    <name type="scientific">Methylomicrobium album BG8</name>
    <dbReference type="NCBI Taxonomy" id="686340"/>
    <lineage>
        <taxon>Bacteria</taxon>
        <taxon>Pseudomonadati</taxon>
        <taxon>Pseudomonadota</taxon>
        <taxon>Gammaproteobacteria</taxon>
        <taxon>Methylococcales</taxon>
        <taxon>Methylococcaceae</taxon>
        <taxon>Methylomicrobium</taxon>
    </lineage>
</organism>
<reference evidence="1 2" key="1">
    <citation type="journal article" date="2013" name="Genome Announc.">
        <title>Genome Sequence of the Obligate Gammaproteobacterial Methanotroph Methylomicrobium album Strain BG8.</title>
        <authorList>
            <person name="Kits K.D."/>
            <person name="Kalyuzhnaya M.G."/>
            <person name="Klotz M.G."/>
            <person name="Jetten M.S."/>
            <person name="Op den Camp H.J."/>
            <person name="Vuilleumier S."/>
            <person name="Bringel F."/>
            <person name="Dispirito A.A."/>
            <person name="Murrell J.C."/>
            <person name="Bruce D."/>
            <person name="Cheng J.F."/>
            <person name="Copeland A."/>
            <person name="Goodwin L."/>
            <person name="Hauser L."/>
            <person name="Lajus A."/>
            <person name="Land M.L."/>
            <person name="Lapidus A."/>
            <person name="Lucas S."/>
            <person name="Medigue C."/>
            <person name="Pitluck S."/>
            <person name="Woyke T."/>
            <person name="Zeytun A."/>
            <person name="Stein L.Y."/>
        </authorList>
    </citation>
    <scope>NUCLEOTIDE SEQUENCE [LARGE SCALE GENOMIC DNA]</scope>
    <source>
        <strain evidence="1 2">BG8</strain>
    </source>
</reference>
<dbReference type="EMBL" id="CM001475">
    <property type="protein sequence ID" value="EIC31352.1"/>
    <property type="molecule type" value="Genomic_DNA"/>
</dbReference>